<dbReference type="InterPro" id="IPR011754">
    <property type="entry name" value="Mxa_paralog_2268"/>
</dbReference>
<dbReference type="Pfam" id="PF09544">
    <property type="entry name" value="DUF2381"/>
    <property type="match status" value="1"/>
</dbReference>
<evidence type="ECO:0000256" key="1">
    <source>
        <dbReference type="SAM" id="SignalP"/>
    </source>
</evidence>
<proteinExistence type="predicted"/>
<evidence type="ECO:0000313" key="2">
    <source>
        <dbReference type="EMBL" id="MCY1074182.1"/>
    </source>
</evidence>
<feature type="chain" id="PRO_5046075339" evidence="1">
    <location>
        <begin position="23"/>
        <end position="319"/>
    </location>
</feature>
<dbReference type="NCBIfam" id="TIGR02268">
    <property type="entry name" value="Myxococcus xanthus paralogous family TIGR02268"/>
    <property type="match status" value="1"/>
</dbReference>
<keyword evidence="1" id="KW-0732">Signal</keyword>
<reference evidence="2 3" key="1">
    <citation type="submission" date="2022-11" db="EMBL/GenBank/DDBJ databases">
        <title>Minimal conservation of predation-associated metabolite biosynthetic gene clusters underscores biosynthetic potential of Myxococcota including descriptions for ten novel species: Archangium lansinium sp. nov., Myxococcus landrumus sp. nov., Nannocystis bai.</title>
        <authorList>
            <person name="Ahearne A."/>
            <person name="Stevens C."/>
            <person name="Phillips K."/>
        </authorList>
    </citation>
    <scope>NUCLEOTIDE SEQUENCE [LARGE SCALE GENOMIC DNA]</scope>
    <source>
        <strain evidence="2 3">MIWBW</strain>
    </source>
</reference>
<gene>
    <name evidence="2" type="ORF">OV287_06760</name>
</gene>
<keyword evidence="3" id="KW-1185">Reference proteome</keyword>
<dbReference type="RefSeq" id="WP_267533160.1">
    <property type="nucleotide sequence ID" value="NZ_JAPNKA010000001.1"/>
</dbReference>
<evidence type="ECO:0000313" key="3">
    <source>
        <dbReference type="Proteomes" id="UP001207654"/>
    </source>
</evidence>
<accession>A0ABT3ZZR8</accession>
<sequence length="319" mass="34147">MSVSSPAALLALLLPVATSVTAQPLLPDVDACASRIELSAGSGGGAREVCISLELPTTFRFDSPLVSGAVELQDRGRFEDLTPGTRSFTVLPPADIQAGERFRVVVRFADGAAPERATFILVGHPAFGARQVEVFRDKRTVEGLQRENLEERARSWRLGQELERRRAENGPGGIAGLIASGLMTVSKEAQGVVARSLEKEVTQAPGDALLAETVISFRSITTSGEGESQGVRVAVAMRLTNPGVRPWTAREAVLVGKGQEVKPVRVLWQSAPILPGAGESELVVVETELTAREARDTFTLKLWDETGTRLVTLGQVTFP</sequence>
<name>A0ABT3ZZR8_9BACT</name>
<organism evidence="2 3">
    <name type="scientific">Archangium lansingense</name>
    <dbReference type="NCBI Taxonomy" id="2995310"/>
    <lineage>
        <taxon>Bacteria</taxon>
        <taxon>Pseudomonadati</taxon>
        <taxon>Myxococcota</taxon>
        <taxon>Myxococcia</taxon>
        <taxon>Myxococcales</taxon>
        <taxon>Cystobacterineae</taxon>
        <taxon>Archangiaceae</taxon>
        <taxon>Archangium</taxon>
    </lineage>
</organism>
<dbReference type="EMBL" id="JAPNKA010000001">
    <property type="protein sequence ID" value="MCY1074182.1"/>
    <property type="molecule type" value="Genomic_DNA"/>
</dbReference>
<feature type="signal peptide" evidence="1">
    <location>
        <begin position="1"/>
        <end position="22"/>
    </location>
</feature>
<comment type="caution">
    <text evidence="2">The sequence shown here is derived from an EMBL/GenBank/DDBJ whole genome shotgun (WGS) entry which is preliminary data.</text>
</comment>
<dbReference type="Proteomes" id="UP001207654">
    <property type="component" value="Unassembled WGS sequence"/>
</dbReference>
<protein>
    <submittedName>
        <fullName evidence="2">DUF2381 family protein</fullName>
    </submittedName>
</protein>